<dbReference type="InterPro" id="IPR009057">
    <property type="entry name" value="Homeodomain-like_sf"/>
</dbReference>
<dbReference type="Gene3D" id="3.40.50.300">
    <property type="entry name" value="P-loop containing nucleotide triphosphate hydrolases"/>
    <property type="match status" value="1"/>
</dbReference>
<dbReference type="PROSITE" id="PS50045">
    <property type="entry name" value="SIGMA54_INTERACT_4"/>
    <property type="match status" value="1"/>
</dbReference>
<dbReference type="Pfam" id="PF02954">
    <property type="entry name" value="HTH_8"/>
    <property type="match status" value="1"/>
</dbReference>
<dbReference type="SMART" id="SM00448">
    <property type="entry name" value="REC"/>
    <property type="match status" value="1"/>
</dbReference>
<evidence type="ECO:0008006" key="12">
    <source>
        <dbReference type="Google" id="ProtNLM"/>
    </source>
</evidence>
<dbReference type="PANTHER" id="PTHR32071">
    <property type="entry name" value="TRANSCRIPTIONAL REGULATORY PROTEIN"/>
    <property type="match status" value="1"/>
</dbReference>
<keyword evidence="2" id="KW-0547">Nucleotide-binding</keyword>
<feature type="domain" description="Response regulatory" evidence="9">
    <location>
        <begin position="5"/>
        <end position="119"/>
    </location>
</feature>
<dbReference type="SUPFAM" id="SSF46689">
    <property type="entry name" value="Homeodomain-like"/>
    <property type="match status" value="1"/>
</dbReference>
<dbReference type="InterPro" id="IPR011006">
    <property type="entry name" value="CheY-like_superfamily"/>
</dbReference>
<dbReference type="InterPro" id="IPR003593">
    <property type="entry name" value="AAA+_ATPase"/>
</dbReference>
<dbReference type="PANTHER" id="PTHR32071:SF17">
    <property type="entry name" value="TRANSCRIPTIONAL REGULATOR (NTRC FAMILY)"/>
    <property type="match status" value="1"/>
</dbReference>
<feature type="domain" description="Sigma-54 factor interaction" evidence="8">
    <location>
        <begin position="141"/>
        <end position="370"/>
    </location>
</feature>
<comment type="caution">
    <text evidence="10">The sequence shown here is derived from an EMBL/GenBank/DDBJ whole genome shotgun (WGS) entry which is preliminary data.</text>
</comment>
<dbReference type="SUPFAM" id="SSF52540">
    <property type="entry name" value="P-loop containing nucleoside triphosphate hydrolases"/>
    <property type="match status" value="1"/>
</dbReference>
<evidence type="ECO:0000256" key="4">
    <source>
        <dbReference type="ARBA" id="ARBA00023015"/>
    </source>
</evidence>
<dbReference type="Pfam" id="PF00158">
    <property type="entry name" value="Sigma54_activat"/>
    <property type="match status" value="1"/>
</dbReference>
<dbReference type="GO" id="GO:0006355">
    <property type="term" value="P:regulation of DNA-templated transcription"/>
    <property type="evidence" value="ECO:0007669"/>
    <property type="project" value="InterPro"/>
</dbReference>
<evidence type="ECO:0000256" key="2">
    <source>
        <dbReference type="ARBA" id="ARBA00022741"/>
    </source>
</evidence>
<evidence type="ECO:0000256" key="5">
    <source>
        <dbReference type="ARBA" id="ARBA00023125"/>
    </source>
</evidence>
<dbReference type="FunFam" id="3.40.50.300:FF:000006">
    <property type="entry name" value="DNA-binding transcriptional regulator NtrC"/>
    <property type="match status" value="1"/>
</dbReference>
<protein>
    <recommendedName>
        <fullName evidence="12">Sigma-54-dependent Fis family transcriptional regulator</fullName>
    </recommendedName>
</protein>
<proteinExistence type="predicted"/>
<keyword evidence="3" id="KW-0067">ATP-binding</keyword>
<evidence type="ECO:0000313" key="11">
    <source>
        <dbReference type="Proteomes" id="UP000191663"/>
    </source>
</evidence>
<name>A0A1V4QE12_UNCW3</name>
<dbReference type="EMBL" id="MUKB01000104">
    <property type="protein sequence ID" value="OPX17593.1"/>
    <property type="molecule type" value="Genomic_DNA"/>
</dbReference>
<feature type="modified residue" description="4-aspartylphosphate" evidence="7">
    <location>
        <position position="54"/>
    </location>
</feature>
<dbReference type="PROSITE" id="PS00675">
    <property type="entry name" value="SIGMA54_INTERACT_1"/>
    <property type="match status" value="1"/>
</dbReference>
<dbReference type="InterPro" id="IPR001789">
    <property type="entry name" value="Sig_transdc_resp-reg_receiver"/>
</dbReference>
<reference evidence="11" key="1">
    <citation type="submission" date="2017-01" db="EMBL/GenBank/DDBJ databases">
        <title>Novel pathways for hydrocarbon cycling and metabolic interdependencies in hydrothermal sediment communities.</title>
        <authorList>
            <person name="Dombrowski N."/>
            <person name="Seitz K."/>
            <person name="Teske A."/>
            <person name="Baker B."/>
        </authorList>
    </citation>
    <scope>NUCLEOTIDE SEQUENCE [LARGE SCALE GENOMIC DNA]</scope>
</reference>
<dbReference type="SMART" id="SM00382">
    <property type="entry name" value="AAA"/>
    <property type="match status" value="1"/>
</dbReference>
<dbReference type="InterPro" id="IPR002078">
    <property type="entry name" value="Sigma_54_int"/>
</dbReference>
<sequence length="448" mass="50872">MNNFKILIVDDEPKICNLLKEILDAEGYETDTALNGADALEKIEDGEIDLVLLDIKLPDIDGIALLKKIKKHSSDISVIMISAFGTVQLAVEALKNGAEDFLEKPLETTRVLITIKNVLEKCILRKERNLFKNELLRGYEIIGKSEGIKRVMELIKRIGPTNSEVLILGETGTGKELVARNLHIISERTGAPFVKVNCAALPGELIESELFGYEKGAFTGAFKRKPGQFELAHKGTLFLDEIGDMPLPAQAKVLRAIEDKEIVRLGGTRTIKIDVRIIAATNQDLGLLIKEKRFREDLFHRINVLKIQLPPLRERKEDIPILAEHFLKKACIDNNRPLKKLTNQVFHLLQNYDWPGNVRELEHLMNKVTILVDKNTIDISDMKKIMGIEDSIQELKRYKMDTVKSKFEREYIISVLNQTDWHISAAARILGINRSTLFRKMKRLGIKK</sequence>
<accession>A0A1V4QE12</accession>
<dbReference type="PRINTS" id="PR01590">
    <property type="entry name" value="HTHFIS"/>
</dbReference>
<dbReference type="InterPro" id="IPR002197">
    <property type="entry name" value="HTH_Fis"/>
</dbReference>
<dbReference type="PROSITE" id="PS00688">
    <property type="entry name" value="SIGMA54_INTERACT_3"/>
    <property type="match status" value="1"/>
</dbReference>
<gene>
    <name evidence="10" type="ORF">BXT86_05715</name>
</gene>
<dbReference type="PROSITE" id="PS00676">
    <property type="entry name" value="SIGMA54_INTERACT_2"/>
    <property type="match status" value="1"/>
</dbReference>
<dbReference type="InterPro" id="IPR025943">
    <property type="entry name" value="Sigma_54_int_dom_ATP-bd_2"/>
</dbReference>
<evidence type="ECO:0000256" key="7">
    <source>
        <dbReference type="PROSITE-ProRule" id="PRU00169"/>
    </source>
</evidence>
<organism evidence="10 11">
    <name type="scientific">candidate division WOR-3 bacterium 4484_100</name>
    <dbReference type="NCBI Taxonomy" id="1936077"/>
    <lineage>
        <taxon>Bacteria</taxon>
        <taxon>Bacteria division WOR-3</taxon>
    </lineage>
</organism>
<dbReference type="InterPro" id="IPR025662">
    <property type="entry name" value="Sigma_54_int_dom_ATP-bd_1"/>
</dbReference>
<dbReference type="FunFam" id="3.40.50.2300:FF:000018">
    <property type="entry name" value="DNA-binding transcriptional regulator NtrC"/>
    <property type="match status" value="1"/>
</dbReference>
<dbReference type="Gene3D" id="1.10.8.60">
    <property type="match status" value="1"/>
</dbReference>
<dbReference type="Gene3D" id="1.10.10.60">
    <property type="entry name" value="Homeodomain-like"/>
    <property type="match status" value="1"/>
</dbReference>
<keyword evidence="4" id="KW-0805">Transcription regulation</keyword>
<dbReference type="Pfam" id="PF25601">
    <property type="entry name" value="AAA_lid_14"/>
    <property type="match status" value="1"/>
</dbReference>
<evidence type="ECO:0000256" key="3">
    <source>
        <dbReference type="ARBA" id="ARBA00022840"/>
    </source>
</evidence>
<keyword evidence="1 7" id="KW-0597">Phosphoprotein</keyword>
<evidence type="ECO:0000256" key="6">
    <source>
        <dbReference type="ARBA" id="ARBA00023163"/>
    </source>
</evidence>
<dbReference type="Pfam" id="PF00072">
    <property type="entry name" value="Response_reg"/>
    <property type="match status" value="1"/>
</dbReference>
<dbReference type="InterPro" id="IPR058031">
    <property type="entry name" value="AAA_lid_NorR"/>
</dbReference>
<dbReference type="GO" id="GO:0000160">
    <property type="term" value="P:phosphorelay signal transduction system"/>
    <property type="evidence" value="ECO:0007669"/>
    <property type="project" value="InterPro"/>
</dbReference>
<dbReference type="SUPFAM" id="SSF52172">
    <property type="entry name" value="CheY-like"/>
    <property type="match status" value="1"/>
</dbReference>
<dbReference type="AlphaFoldDB" id="A0A1V4QE12"/>
<dbReference type="Gene3D" id="3.40.50.2300">
    <property type="match status" value="1"/>
</dbReference>
<dbReference type="InterPro" id="IPR027417">
    <property type="entry name" value="P-loop_NTPase"/>
</dbReference>
<dbReference type="InterPro" id="IPR025944">
    <property type="entry name" value="Sigma_54_int_dom_CS"/>
</dbReference>
<dbReference type="GO" id="GO:0005524">
    <property type="term" value="F:ATP binding"/>
    <property type="evidence" value="ECO:0007669"/>
    <property type="project" value="UniProtKB-KW"/>
</dbReference>
<evidence type="ECO:0000259" key="8">
    <source>
        <dbReference type="PROSITE" id="PS50045"/>
    </source>
</evidence>
<evidence type="ECO:0000313" key="10">
    <source>
        <dbReference type="EMBL" id="OPX17593.1"/>
    </source>
</evidence>
<dbReference type="GO" id="GO:0043565">
    <property type="term" value="F:sequence-specific DNA binding"/>
    <property type="evidence" value="ECO:0007669"/>
    <property type="project" value="InterPro"/>
</dbReference>
<evidence type="ECO:0000256" key="1">
    <source>
        <dbReference type="ARBA" id="ARBA00022553"/>
    </source>
</evidence>
<keyword evidence="5" id="KW-0238">DNA-binding</keyword>
<evidence type="ECO:0000259" key="9">
    <source>
        <dbReference type="PROSITE" id="PS50110"/>
    </source>
</evidence>
<dbReference type="CDD" id="cd00009">
    <property type="entry name" value="AAA"/>
    <property type="match status" value="1"/>
</dbReference>
<dbReference type="Proteomes" id="UP000191663">
    <property type="component" value="Unassembled WGS sequence"/>
</dbReference>
<keyword evidence="6" id="KW-0804">Transcription</keyword>
<dbReference type="PROSITE" id="PS50110">
    <property type="entry name" value="RESPONSE_REGULATORY"/>
    <property type="match status" value="1"/>
</dbReference>